<accession>A0A7G5N280</accession>
<dbReference type="Proteomes" id="UP000515789">
    <property type="component" value="Chromosome"/>
</dbReference>
<sequence length="84" mass="9855">MKNRINRKQYEKIRKMDHQQMVAYFNDVYNEGFVEGIARAPNIGFIPDEAERMLRQIKGIGNRKVKDVMHVLAVCFQEGDGRIE</sequence>
<reference evidence="1 2" key="1">
    <citation type="submission" date="2019-04" db="EMBL/GenBank/DDBJ databases">
        <authorList>
            <person name="Schori C."/>
            <person name="Ahrens C."/>
        </authorList>
    </citation>
    <scope>NUCLEOTIDE SEQUENCE [LARGE SCALE GENOMIC DNA]</scope>
    <source>
        <strain evidence="1 2">DSM 2950</strain>
    </source>
</reference>
<gene>
    <name evidence="1" type="ORF">E5259_27285</name>
</gene>
<dbReference type="EMBL" id="CP039126">
    <property type="protein sequence ID" value="QMW80973.1"/>
    <property type="molecule type" value="Genomic_DNA"/>
</dbReference>
<protein>
    <submittedName>
        <fullName evidence="1">Uncharacterized protein</fullName>
    </submittedName>
</protein>
<evidence type="ECO:0000313" key="2">
    <source>
        <dbReference type="Proteomes" id="UP000515789"/>
    </source>
</evidence>
<evidence type="ECO:0000313" key="1">
    <source>
        <dbReference type="EMBL" id="QMW80973.1"/>
    </source>
</evidence>
<name>A0A7G5N280_9FIRM</name>
<dbReference type="RefSeq" id="WP_018597002.1">
    <property type="nucleotide sequence ID" value="NZ_CABLBP010000005.1"/>
</dbReference>
<dbReference type="AlphaFoldDB" id="A0A7G5N280"/>
<proteinExistence type="predicted"/>
<organism evidence="1 2">
    <name type="scientific">Blautia producta</name>
    <dbReference type="NCBI Taxonomy" id="33035"/>
    <lineage>
        <taxon>Bacteria</taxon>
        <taxon>Bacillati</taxon>
        <taxon>Bacillota</taxon>
        <taxon>Clostridia</taxon>
        <taxon>Lachnospirales</taxon>
        <taxon>Lachnospiraceae</taxon>
        <taxon>Blautia</taxon>
    </lineage>
</organism>